<dbReference type="InterPro" id="IPR018253">
    <property type="entry name" value="DnaJ_domain_CS"/>
</dbReference>
<dbReference type="CDD" id="cd10747">
    <property type="entry name" value="DnaJ_C"/>
    <property type="match status" value="1"/>
</dbReference>
<organism evidence="4 5">
    <name type="scientific">Microbulbifer thermotolerans</name>
    <dbReference type="NCBI Taxonomy" id="252514"/>
    <lineage>
        <taxon>Bacteria</taxon>
        <taxon>Pseudomonadati</taxon>
        <taxon>Pseudomonadota</taxon>
        <taxon>Gammaproteobacteria</taxon>
        <taxon>Cellvibrionales</taxon>
        <taxon>Microbulbiferaceae</taxon>
        <taxon>Microbulbifer</taxon>
    </lineage>
</organism>
<dbReference type="Gene3D" id="2.60.260.20">
    <property type="entry name" value="Urease metallochaperone UreE, N-terminal domain"/>
    <property type="match status" value="2"/>
</dbReference>
<dbReference type="InterPro" id="IPR001623">
    <property type="entry name" value="DnaJ_domain"/>
</dbReference>
<dbReference type="SMART" id="SM00271">
    <property type="entry name" value="DnaJ"/>
    <property type="match status" value="1"/>
</dbReference>
<dbReference type="PROSITE" id="PS00636">
    <property type="entry name" value="DNAJ_1"/>
    <property type="match status" value="1"/>
</dbReference>
<sequence length="322" mass="35595">MEYKDYYQILGLERGADQAEIKRAYRKLARKYHPDVSKEEEAEERFKEISEAYEVLKDPEKRAAYDQLGAGYQPGEEFRPPPGWDSGFEFHGGGYTEADPGAFSDFFESLFGRAGGFGNAYGRGFGGARRQPFHAQGENTYAKINIDLEDSYRGGTRQITLKHTVLGADGRPRIEARKLNVKIPKGITEGQQIRLAGQGEPGIGGGQPGDLYLEIHFNPHRHYSVEGKTVYLNLPLSPWEAALGASVQVPTPDGPVNLKIPPNSKDGGKLRLKGRGIPAKVPGDLYVVLNVVAPPAETEAHREAYRRFSEAFDFNPRVDMGG</sequence>
<dbReference type="GO" id="GO:0051082">
    <property type="term" value="F:unfolded protein binding"/>
    <property type="evidence" value="ECO:0007669"/>
    <property type="project" value="InterPro"/>
</dbReference>
<dbReference type="PANTHER" id="PTHR43096:SF52">
    <property type="entry name" value="DNAJ HOMOLOG 1, MITOCHONDRIAL-RELATED"/>
    <property type="match status" value="1"/>
</dbReference>
<evidence type="ECO:0000313" key="4">
    <source>
        <dbReference type="EMBL" id="AMX03973.1"/>
    </source>
</evidence>
<dbReference type="EMBL" id="CP014864">
    <property type="protein sequence ID" value="AMX03973.1"/>
    <property type="molecule type" value="Genomic_DNA"/>
</dbReference>
<keyword evidence="5" id="KW-1185">Reference proteome</keyword>
<evidence type="ECO:0000313" key="5">
    <source>
        <dbReference type="Proteomes" id="UP000076077"/>
    </source>
</evidence>
<gene>
    <name evidence="4" type="ORF">A3224_00645</name>
</gene>
<dbReference type="KEGG" id="mthd:A3224_00645"/>
<dbReference type="Proteomes" id="UP000076077">
    <property type="component" value="Chromosome"/>
</dbReference>
<dbReference type="PANTHER" id="PTHR43096">
    <property type="entry name" value="DNAJ HOMOLOG 1, MITOCHONDRIAL-RELATED"/>
    <property type="match status" value="1"/>
</dbReference>
<dbReference type="GO" id="GO:0003677">
    <property type="term" value="F:DNA binding"/>
    <property type="evidence" value="ECO:0007669"/>
    <property type="project" value="UniProtKB-KW"/>
</dbReference>
<proteinExistence type="predicted"/>
<dbReference type="SUPFAM" id="SSF46565">
    <property type="entry name" value="Chaperone J-domain"/>
    <property type="match status" value="1"/>
</dbReference>
<evidence type="ECO:0000256" key="1">
    <source>
        <dbReference type="ARBA" id="ARBA00022490"/>
    </source>
</evidence>
<dbReference type="AlphaFoldDB" id="A0A143HQH1"/>
<dbReference type="GeneID" id="76606552"/>
<dbReference type="PRINTS" id="PR00625">
    <property type="entry name" value="JDOMAIN"/>
</dbReference>
<dbReference type="SUPFAM" id="SSF49493">
    <property type="entry name" value="HSP40/DnaJ peptide-binding domain"/>
    <property type="match status" value="2"/>
</dbReference>
<dbReference type="Pfam" id="PF00226">
    <property type="entry name" value="DnaJ"/>
    <property type="match status" value="1"/>
</dbReference>
<protein>
    <submittedName>
        <fullName evidence="4">Cytochrome C biogenesis protein</fullName>
    </submittedName>
</protein>
<evidence type="ECO:0000256" key="3">
    <source>
        <dbReference type="ARBA" id="ARBA00023186"/>
    </source>
</evidence>
<dbReference type="CDD" id="cd06257">
    <property type="entry name" value="DnaJ"/>
    <property type="match status" value="1"/>
</dbReference>
<keyword evidence="1" id="KW-0963">Cytoplasm</keyword>
<dbReference type="GO" id="GO:0042026">
    <property type="term" value="P:protein refolding"/>
    <property type="evidence" value="ECO:0007669"/>
    <property type="project" value="TreeGrafter"/>
</dbReference>
<dbReference type="InterPro" id="IPR002939">
    <property type="entry name" value="DnaJ_C"/>
</dbReference>
<dbReference type="FunFam" id="2.60.260.20:FF:000008">
    <property type="entry name" value="Curved DNA-binding protein"/>
    <property type="match status" value="1"/>
</dbReference>
<keyword evidence="3" id="KW-0143">Chaperone</keyword>
<dbReference type="GO" id="GO:0005737">
    <property type="term" value="C:cytoplasm"/>
    <property type="evidence" value="ECO:0007669"/>
    <property type="project" value="TreeGrafter"/>
</dbReference>
<evidence type="ECO:0000256" key="2">
    <source>
        <dbReference type="ARBA" id="ARBA00023125"/>
    </source>
</evidence>
<dbReference type="STRING" id="252514.A3224_00645"/>
<dbReference type="InterPro" id="IPR036869">
    <property type="entry name" value="J_dom_sf"/>
</dbReference>
<keyword evidence="2" id="KW-0238">DNA-binding</keyword>
<reference evidence="5" key="1">
    <citation type="submission" date="2016-03" db="EMBL/GenBank/DDBJ databases">
        <authorList>
            <person name="Lee Y.-S."/>
            <person name="Choi Y.-L."/>
        </authorList>
    </citation>
    <scope>NUCLEOTIDE SEQUENCE [LARGE SCALE GENOMIC DNA]</scope>
    <source>
        <strain evidence="5">DAU221</strain>
    </source>
</reference>
<dbReference type="FunFam" id="2.60.260.20:FF:000013">
    <property type="entry name" value="DnaJ subfamily B member 11"/>
    <property type="match status" value="1"/>
</dbReference>
<dbReference type="InterPro" id="IPR008971">
    <property type="entry name" value="HSP40/DnaJ_pept-bd"/>
</dbReference>
<dbReference type="Pfam" id="PF01556">
    <property type="entry name" value="DnaJ_C"/>
    <property type="match status" value="1"/>
</dbReference>
<dbReference type="PROSITE" id="PS50076">
    <property type="entry name" value="DNAJ_2"/>
    <property type="match status" value="1"/>
</dbReference>
<accession>A0A143HQH1</accession>
<name>A0A143HQH1_MICTH</name>
<dbReference type="Gene3D" id="1.10.287.110">
    <property type="entry name" value="DnaJ domain"/>
    <property type="match status" value="1"/>
</dbReference>
<dbReference type="OrthoDB" id="9779889at2"/>
<dbReference type="RefSeq" id="WP_067157219.1">
    <property type="nucleotide sequence ID" value="NZ_CP014864.1"/>
</dbReference>